<dbReference type="SUPFAM" id="SSF53067">
    <property type="entry name" value="Actin-like ATPase domain"/>
    <property type="match status" value="2"/>
</dbReference>
<dbReference type="NCBIfam" id="TIGR01174">
    <property type="entry name" value="ftsA"/>
    <property type="match status" value="1"/>
</dbReference>
<dbReference type="InterPro" id="IPR018181">
    <property type="entry name" value="Heat_shock_70_CS"/>
</dbReference>
<comment type="subunit">
    <text evidence="6">Self-interacts. Interacts with FtsZ.</text>
</comment>
<dbReference type="AlphaFoldDB" id="A0A365QPF4"/>
<dbReference type="NCBIfam" id="NF007009">
    <property type="entry name" value="PRK09472.1"/>
    <property type="match status" value="1"/>
</dbReference>
<protein>
    <recommendedName>
        <fullName evidence="6 7">Cell division protein FtsA</fullName>
    </recommendedName>
</protein>
<dbReference type="SMART" id="SM00842">
    <property type="entry name" value="FtsA"/>
    <property type="match status" value="1"/>
</dbReference>
<keyword evidence="4 6" id="KW-0472">Membrane</keyword>
<comment type="similarity">
    <text evidence="6 7">Belongs to the FtsA/MreB family.</text>
</comment>
<dbReference type="RefSeq" id="WP_113047099.1">
    <property type="nucleotide sequence ID" value="NZ_QMFZ01000030.1"/>
</dbReference>
<reference evidence="9 10" key="1">
    <citation type="submission" date="2018-06" db="EMBL/GenBank/DDBJ databases">
        <title>Draft genome sequence of Burkholderia reimsis strain BE51 isolated from a French agricultural soil.</title>
        <authorList>
            <person name="Esmaeel Q."/>
        </authorList>
    </citation>
    <scope>NUCLEOTIDE SEQUENCE [LARGE SCALE GENOMIC DNA]</scope>
    <source>
        <strain evidence="9 10">BE51</strain>
    </source>
</reference>
<evidence type="ECO:0000256" key="1">
    <source>
        <dbReference type="ARBA" id="ARBA00007381"/>
    </source>
</evidence>
<organism evidence="9 10">
    <name type="scientific">Burkholderia reimsis</name>
    <dbReference type="NCBI Taxonomy" id="2234132"/>
    <lineage>
        <taxon>Bacteria</taxon>
        <taxon>Pseudomonadati</taxon>
        <taxon>Pseudomonadota</taxon>
        <taxon>Betaproteobacteria</taxon>
        <taxon>Burkholderiales</taxon>
        <taxon>Burkholderiaceae</taxon>
        <taxon>Burkholderia</taxon>
    </lineage>
</organism>
<dbReference type="InterPro" id="IPR020823">
    <property type="entry name" value="Cell_div_FtsA"/>
</dbReference>
<dbReference type="InterPro" id="IPR003494">
    <property type="entry name" value="SHS2_FtsA"/>
</dbReference>
<dbReference type="PANTHER" id="PTHR32432">
    <property type="entry name" value="CELL DIVISION PROTEIN FTSA-RELATED"/>
    <property type="match status" value="1"/>
</dbReference>
<gene>
    <name evidence="6 9" type="primary">ftsA</name>
    <name evidence="9" type="ORF">DPV79_28960</name>
</gene>
<evidence type="ECO:0000313" key="10">
    <source>
        <dbReference type="Proteomes" id="UP000252458"/>
    </source>
</evidence>
<evidence type="ECO:0000256" key="2">
    <source>
        <dbReference type="ARBA" id="ARBA00022475"/>
    </source>
</evidence>
<evidence type="ECO:0000256" key="4">
    <source>
        <dbReference type="ARBA" id="ARBA00023136"/>
    </source>
</evidence>
<proteinExistence type="inferred from homology"/>
<evidence type="ECO:0000313" key="9">
    <source>
        <dbReference type="EMBL" id="RBB35193.1"/>
    </source>
</evidence>
<dbReference type="Pfam" id="PF02491">
    <property type="entry name" value="SHS2_FTSA"/>
    <property type="match status" value="1"/>
</dbReference>
<accession>A0A365QPF4</accession>
<comment type="caution">
    <text evidence="9">The sequence shown here is derived from an EMBL/GenBank/DDBJ whole genome shotgun (WGS) entry which is preliminary data.</text>
</comment>
<dbReference type="CDD" id="cd24048">
    <property type="entry name" value="ASKHA_NBD_FtsA"/>
    <property type="match status" value="1"/>
</dbReference>
<dbReference type="Gene3D" id="3.30.420.40">
    <property type="match status" value="1"/>
</dbReference>
<dbReference type="EMBL" id="QMFZ01000030">
    <property type="protein sequence ID" value="RBB35193.1"/>
    <property type="molecule type" value="Genomic_DNA"/>
</dbReference>
<evidence type="ECO:0000256" key="6">
    <source>
        <dbReference type="HAMAP-Rule" id="MF_02033"/>
    </source>
</evidence>
<dbReference type="InterPro" id="IPR043129">
    <property type="entry name" value="ATPase_NBD"/>
</dbReference>
<dbReference type="Pfam" id="PF14450">
    <property type="entry name" value="FtsA"/>
    <property type="match status" value="2"/>
</dbReference>
<dbReference type="InterPro" id="IPR050696">
    <property type="entry name" value="FtsA/MreB"/>
</dbReference>
<feature type="domain" description="SHS2" evidence="8">
    <location>
        <begin position="9"/>
        <end position="195"/>
    </location>
</feature>
<keyword evidence="3 6" id="KW-0132">Cell division</keyword>
<dbReference type="GO" id="GO:0032153">
    <property type="term" value="C:cell division site"/>
    <property type="evidence" value="ECO:0007669"/>
    <property type="project" value="UniProtKB-UniRule"/>
</dbReference>
<comment type="subcellular location">
    <subcellularLocation>
        <location evidence="6">Cell membrane</location>
        <topology evidence="6">Peripheral membrane protein</topology>
        <orientation evidence="6">Cytoplasmic side</orientation>
    </subcellularLocation>
    <text evidence="6">Localizes to the Z ring in an FtsZ-dependent manner. Targeted to the membrane through a conserved C-terminal amphipathic helix.</text>
</comment>
<dbReference type="Proteomes" id="UP000252458">
    <property type="component" value="Unassembled WGS sequence"/>
</dbReference>
<dbReference type="PANTHER" id="PTHR32432:SF4">
    <property type="entry name" value="CELL DIVISION PROTEIN FTSA"/>
    <property type="match status" value="1"/>
</dbReference>
<dbReference type="PROSITE" id="PS01036">
    <property type="entry name" value="HSP70_3"/>
    <property type="match status" value="1"/>
</dbReference>
<evidence type="ECO:0000256" key="7">
    <source>
        <dbReference type="PIRNR" id="PIRNR003101"/>
    </source>
</evidence>
<evidence type="ECO:0000259" key="8">
    <source>
        <dbReference type="SMART" id="SM00842"/>
    </source>
</evidence>
<keyword evidence="2 6" id="KW-1003">Cell membrane</keyword>
<name>A0A365QPF4_9BURK</name>
<dbReference type="HAMAP" id="MF_02033">
    <property type="entry name" value="FtsA"/>
    <property type="match status" value="1"/>
</dbReference>
<keyword evidence="10" id="KW-1185">Reference proteome</keyword>
<dbReference type="GO" id="GO:0009898">
    <property type="term" value="C:cytoplasmic side of plasma membrane"/>
    <property type="evidence" value="ECO:0007669"/>
    <property type="project" value="UniProtKB-UniRule"/>
</dbReference>
<keyword evidence="5 6" id="KW-0131">Cell cycle</keyword>
<dbReference type="PIRSF" id="PIRSF003101">
    <property type="entry name" value="FtsA"/>
    <property type="match status" value="1"/>
</dbReference>
<comment type="function">
    <text evidence="6 7">Cell division protein that is involved in the assembly of the Z ring. May serve as a membrane anchor for the Z ring.</text>
</comment>
<evidence type="ECO:0000256" key="5">
    <source>
        <dbReference type="ARBA" id="ARBA00023306"/>
    </source>
</evidence>
<dbReference type="FunFam" id="3.30.1490.110:FF:000001">
    <property type="entry name" value="Cell division protein FtsA"/>
    <property type="match status" value="1"/>
</dbReference>
<dbReference type="GO" id="GO:0043093">
    <property type="term" value="P:FtsZ-dependent cytokinesis"/>
    <property type="evidence" value="ECO:0007669"/>
    <property type="project" value="UniProtKB-UniRule"/>
</dbReference>
<comment type="similarity">
    <text evidence="1">Belongs to the heat shock protein 70 family.</text>
</comment>
<sequence length="410" mass="43788">MSKDYKDLLVSLDIGTSKVVAIVAELKGEGHYEVIGLGQSESKGLKKGVVVNIEATVQSIQRALEEAELMADCKITNVFTGIAGSHIRSFNSSGMVAIKDKEVTQTDVARVIETAKAINIPTDQQVLHILTQEFIIDGQEDVREPIGMSGIRLEVKVHIVTGAVSAAQNIVKCVRRCGLEVNDLILQPLASSLAVLTEDEKDLGVVLVDIGGGTTDIAIFAEGAIRHTAVIPIAGDQITSDIAMALRTPTPDAEDIKVGYGIAKQALADPDETVEVPGLGERGPRTLSRQALAAVIEPRVEELFSLVQQVVRESGYEELLSSGVVITGGASMMPGMVELGEDIFLKPVRIGAPEYAGGLSDVVRNPRYSTAMGLLVEGSAQRMRGRKVAVQSGNAGQVFSRMKEWFLSNF</sequence>
<dbReference type="Gene3D" id="3.30.1490.110">
    <property type="match status" value="1"/>
</dbReference>
<evidence type="ECO:0000256" key="3">
    <source>
        <dbReference type="ARBA" id="ARBA00022618"/>
    </source>
</evidence>